<dbReference type="InterPro" id="IPR036855">
    <property type="entry name" value="Znf_CCCH_sf"/>
</dbReference>
<dbReference type="Pfam" id="PF00076">
    <property type="entry name" value="RRM_1"/>
    <property type="match status" value="1"/>
</dbReference>
<feature type="domain" description="C3H1-type" evidence="18">
    <location>
        <begin position="62"/>
        <end position="89"/>
    </location>
</feature>
<evidence type="ECO:0000256" key="4">
    <source>
        <dbReference type="ARBA" id="ARBA00017295"/>
    </source>
</evidence>
<evidence type="ECO:0000313" key="20">
    <source>
        <dbReference type="Proteomes" id="UP000268321"/>
    </source>
</evidence>
<dbReference type="InterPro" id="IPR032297">
    <property type="entry name" value="Torus"/>
</dbReference>
<dbReference type="InterPro" id="IPR012677">
    <property type="entry name" value="Nucleotide-bd_a/b_plait_sf"/>
</dbReference>
<dbReference type="PROSITE" id="PS50102">
    <property type="entry name" value="RRM"/>
    <property type="match status" value="1"/>
</dbReference>
<comment type="subcellular location">
    <subcellularLocation>
        <location evidence="1">Nucleus</location>
    </subcellularLocation>
</comment>
<evidence type="ECO:0000256" key="11">
    <source>
        <dbReference type="ARBA" id="ARBA00023187"/>
    </source>
</evidence>
<keyword evidence="11" id="KW-0508">mRNA splicing</keyword>
<dbReference type="PANTHER" id="PTHR14089:SF2">
    <property type="entry name" value="PRE-MRNA-SPLICING FACTOR CWC2"/>
    <property type="match status" value="1"/>
</dbReference>
<name>A0A4P9ZFZ3_9ASCO</name>
<comment type="subunit">
    <text evidence="3">Associated with the spliceosome.</text>
</comment>
<dbReference type="Pfam" id="PF16131">
    <property type="entry name" value="Torus"/>
    <property type="match status" value="1"/>
</dbReference>
<dbReference type="SMART" id="SM00360">
    <property type="entry name" value="RRM"/>
    <property type="match status" value="1"/>
</dbReference>
<dbReference type="SUPFAM" id="SSF54928">
    <property type="entry name" value="RNA-binding domain, RBD"/>
    <property type="match status" value="1"/>
</dbReference>
<dbReference type="PROSITE" id="PS50103">
    <property type="entry name" value="ZF_C3H1"/>
    <property type="match status" value="1"/>
</dbReference>
<dbReference type="GO" id="GO:0036002">
    <property type="term" value="F:pre-mRNA binding"/>
    <property type="evidence" value="ECO:0007669"/>
    <property type="project" value="TreeGrafter"/>
</dbReference>
<keyword evidence="12" id="KW-0539">Nucleus</keyword>
<gene>
    <name evidence="19" type="ORF">METBISCDRAFT_1307</name>
</gene>
<keyword evidence="8 16" id="KW-0863">Zinc-finger</keyword>
<evidence type="ECO:0000256" key="1">
    <source>
        <dbReference type="ARBA" id="ARBA00004123"/>
    </source>
</evidence>
<dbReference type="AlphaFoldDB" id="A0A4P9ZFZ3"/>
<protein>
    <recommendedName>
        <fullName evidence="4">Pre-mRNA-splicing factor CWC2</fullName>
    </recommendedName>
</protein>
<keyword evidence="20" id="KW-1185">Reference proteome</keyword>
<keyword evidence="10 15" id="KW-0694">RNA-binding</keyword>
<dbReference type="GO" id="GO:0008380">
    <property type="term" value="P:RNA splicing"/>
    <property type="evidence" value="ECO:0007669"/>
    <property type="project" value="UniProtKB-KW"/>
</dbReference>
<evidence type="ECO:0000256" key="3">
    <source>
        <dbReference type="ARBA" id="ARBA00011524"/>
    </source>
</evidence>
<keyword evidence="5" id="KW-0507">mRNA processing</keyword>
<dbReference type="GO" id="GO:0008270">
    <property type="term" value="F:zinc ion binding"/>
    <property type="evidence" value="ECO:0007669"/>
    <property type="project" value="UniProtKB-KW"/>
</dbReference>
<evidence type="ECO:0000256" key="14">
    <source>
        <dbReference type="ARBA" id="ARBA00025224"/>
    </source>
</evidence>
<dbReference type="InterPro" id="IPR000504">
    <property type="entry name" value="RRM_dom"/>
</dbReference>
<dbReference type="PANTHER" id="PTHR14089">
    <property type="entry name" value="PRE-MRNA-SPLICING FACTOR RBM22"/>
    <property type="match status" value="1"/>
</dbReference>
<comment type="similarity">
    <text evidence="2">Belongs to the RRM CWC2 family.</text>
</comment>
<keyword evidence="13" id="KW-0131">Cell cycle</keyword>
<keyword evidence="6 16" id="KW-0479">Metal-binding</keyword>
<dbReference type="GO" id="GO:0000974">
    <property type="term" value="C:Prp19 complex"/>
    <property type="evidence" value="ECO:0007669"/>
    <property type="project" value="TreeGrafter"/>
</dbReference>
<evidence type="ECO:0000256" key="15">
    <source>
        <dbReference type="PROSITE-ProRule" id="PRU00176"/>
    </source>
</evidence>
<dbReference type="GO" id="GO:0071006">
    <property type="term" value="C:U2-type catalytic step 1 spliceosome"/>
    <property type="evidence" value="ECO:0007669"/>
    <property type="project" value="TreeGrafter"/>
</dbReference>
<feature type="non-terminal residue" evidence="19">
    <location>
        <position position="226"/>
    </location>
</feature>
<dbReference type="GO" id="GO:0017070">
    <property type="term" value="F:U6 snRNA binding"/>
    <property type="evidence" value="ECO:0007669"/>
    <property type="project" value="TreeGrafter"/>
</dbReference>
<dbReference type="InterPro" id="IPR039171">
    <property type="entry name" value="Cwc2/Slt11"/>
</dbReference>
<dbReference type="SUPFAM" id="SSF90229">
    <property type="entry name" value="CCCH zinc finger"/>
    <property type="match status" value="1"/>
</dbReference>
<proteinExistence type="inferred from homology"/>
<evidence type="ECO:0000256" key="6">
    <source>
        <dbReference type="ARBA" id="ARBA00022723"/>
    </source>
</evidence>
<evidence type="ECO:0000256" key="2">
    <source>
        <dbReference type="ARBA" id="ARBA00008024"/>
    </source>
</evidence>
<dbReference type="InterPro" id="IPR035979">
    <property type="entry name" value="RBD_domain_sf"/>
</dbReference>
<evidence type="ECO:0000256" key="5">
    <source>
        <dbReference type="ARBA" id="ARBA00022664"/>
    </source>
</evidence>
<dbReference type="InterPro" id="IPR000571">
    <property type="entry name" value="Znf_CCCH"/>
</dbReference>
<evidence type="ECO:0000256" key="7">
    <source>
        <dbReference type="ARBA" id="ARBA00022728"/>
    </source>
</evidence>
<feature type="non-terminal residue" evidence="19">
    <location>
        <position position="1"/>
    </location>
</feature>
<evidence type="ECO:0000259" key="18">
    <source>
        <dbReference type="PROSITE" id="PS50103"/>
    </source>
</evidence>
<feature type="zinc finger region" description="C3H1-type" evidence="16">
    <location>
        <begin position="62"/>
        <end position="89"/>
    </location>
</feature>
<evidence type="ECO:0000313" key="19">
    <source>
        <dbReference type="EMBL" id="RKP31974.1"/>
    </source>
</evidence>
<evidence type="ECO:0000259" key="17">
    <source>
        <dbReference type="PROSITE" id="PS50102"/>
    </source>
</evidence>
<evidence type="ECO:0000256" key="8">
    <source>
        <dbReference type="ARBA" id="ARBA00022771"/>
    </source>
</evidence>
<keyword evidence="9 16" id="KW-0862">Zinc</keyword>
<evidence type="ECO:0000256" key="12">
    <source>
        <dbReference type="ARBA" id="ARBA00023242"/>
    </source>
</evidence>
<accession>A0A4P9ZFZ3</accession>
<evidence type="ECO:0000256" key="16">
    <source>
        <dbReference type="PROSITE-ProRule" id="PRU00723"/>
    </source>
</evidence>
<evidence type="ECO:0000256" key="13">
    <source>
        <dbReference type="ARBA" id="ARBA00023306"/>
    </source>
</evidence>
<dbReference type="GO" id="GO:0071007">
    <property type="term" value="C:U2-type catalytic step 2 spliceosome"/>
    <property type="evidence" value="ECO:0007669"/>
    <property type="project" value="TreeGrafter"/>
</dbReference>
<dbReference type="OrthoDB" id="10251848at2759"/>
<dbReference type="Proteomes" id="UP000268321">
    <property type="component" value="Unassembled WGS sequence"/>
</dbReference>
<dbReference type="GO" id="GO:0006397">
    <property type="term" value="P:mRNA processing"/>
    <property type="evidence" value="ECO:0007669"/>
    <property type="project" value="UniProtKB-KW"/>
</dbReference>
<keyword evidence="7" id="KW-0747">Spliceosome</keyword>
<sequence>KPARLQVDSALIPDDDKPPQTGHTFNIWFHQWAGGDPTAKGLIKLNFRLDVVRDSGYTRAIDGRSSICLFYARGCCYKGKECSYLHRPPKPEDFRIHTQDCFGRDKTADYRDDMGGVGLLGKVNKTLYVGGIIANDKIHEQVLLQFLEFGAIDRIKVLPAKNCAFVTFRLESEAQFAKEAMDSQSLGENDVLSVKWANEDMDPDAQTLTQHALDSLAMETVKRLLE</sequence>
<feature type="domain" description="RRM" evidence="17">
    <location>
        <begin position="125"/>
        <end position="199"/>
    </location>
</feature>
<reference evidence="20" key="1">
    <citation type="journal article" date="2018" name="Nat. Microbiol.">
        <title>Leveraging single-cell genomics to expand the fungal tree of life.</title>
        <authorList>
            <person name="Ahrendt S.R."/>
            <person name="Quandt C.A."/>
            <person name="Ciobanu D."/>
            <person name="Clum A."/>
            <person name="Salamov A."/>
            <person name="Andreopoulos B."/>
            <person name="Cheng J.F."/>
            <person name="Woyke T."/>
            <person name="Pelin A."/>
            <person name="Henrissat B."/>
            <person name="Reynolds N.K."/>
            <person name="Benny G.L."/>
            <person name="Smith M.E."/>
            <person name="James T.Y."/>
            <person name="Grigoriev I.V."/>
        </authorList>
    </citation>
    <scope>NUCLEOTIDE SEQUENCE [LARGE SCALE GENOMIC DNA]</scope>
    <source>
        <strain evidence="20">Baker2002</strain>
    </source>
</reference>
<dbReference type="EMBL" id="ML004435">
    <property type="protein sequence ID" value="RKP31974.1"/>
    <property type="molecule type" value="Genomic_DNA"/>
</dbReference>
<evidence type="ECO:0000256" key="10">
    <source>
        <dbReference type="ARBA" id="ARBA00022884"/>
    </source>
</evidence>
<organism evidence="19 20">
    <name type="scientific">Metschnikowia bicuspidata</name>
    <dbReference type="NCBI Taxonomy" id="27322"/>
    <lineage>
        <taxon>Eukaryota</taxon>
        <taxon>Fungi</taxon>
        <taxon>Dikarya</taxon>
        <taxon>Ascomycota</taxon>
        <taxon>Saccharomycotina</taxon>
        <taxon>Pichiomycetes</taxon>
        <taxon>Metschnikowiaceae</taxon>
        <taxon>Metschnikowia</taxon>
    </lineage>
</organism>
<dbReference type="Gene3D" id="3.30.70.330">
    <property type="match status" value="1"/>
</dbReference>
<comment type="function">
    <text evidence="14">Involved in the first step of pre-mRNA splicing. Required for cell growth and cell cycle control. Plays a role in the levels of the U1, U4, U5 and U6 snRNAs and the maintenance of the U4/U6 snRNA complex. May provide the link between the 'nineteen complex' NTC spliceosome protein complex and the spliceosome through the U6 snRNA. Associates predominantly with U6 snRNAs in assembled active spliceosomes. Binds directly to the internal stem-loop (ISL) domain of the U6 snRNA and to the pre-mRNA intron near the 5' splice site during the activation and catalytic phases of the spliceosome cycle.</text>
</comment>
<evidence type="ECO:0000256" key="9">
    <source>
        <dbReference type="ARBA" id="ARBA00022833"/>
    </source>
</evidence>